<dbReference type="RefSeq" id="WP_173769197.1">
    <property type="nucleotide sequence ID" value="NZ_JAAITS010000004.1"/>
</dbReference>
<name>A0ABX2H2A0_9FIRM</name>
<evidence type="ECO:0000313" key="2">
    <source>
        <dbReference type="Proteomes" id="UP001644719"/>
    </source>
</evidence>
<dbReference type="EMBL" id="JAAITS010000004">
    <property type="protein sequence ID" value="NSG84213.1"/>
    <property type="molecule type" value="Genomic_DNA"/>
</dbReference>
<sequence length="71" mass="8168">MLKDIKDAKEISCYDALTGRYTGEEDGWQICCELKHMPGAGCIVIERFSMNNTTREEVVKEMERIIIEGRL</sequence>
<accession>A0ABX2H2A0</accession>
<proteinExistence type="predicted"/>
<reference evidence="1 2" key="1">
    <citation type="journal article" date="2020" name="Cell Host Microbe">
        <title>Functional and Genomic Variation between Human-Derived Isolates of Lachnospiraceae Reveals Inter- and Intra-Species Diversity.</title>
        <authorList>
            <person name="Sorbara M.T."/>
            <person name="Littmann E.R."/>
            <person name="Fontana E."/>
            <person name="Moody T.U."/>
            <person name="Kohout C.E."/>
            <person name="Gjonbalaj M."/>
            <person name="Eaton V."/>
            <person name="Seok R."/>
            <person name="Leiner I.M."/>
            <person name="Pamer E.G."/>
        </authorList>
    </citation>
    <scope>NUCLEOTIDE SEQUENCE [LARGE SCALE GENOMIC DNA]</scope>
    <source>
        <strain evidence="1 2">MSK.17.74</strain>
    </source>
</reference>
<comment type="caution">
    <text evidence="1">The sequence shown here is derived from an EMBL/GenBank/DDBJ whole genome shotgun (WGS) entry which is preliminary data.</text>
</comment>
<protein>
    <submittedName>
        <fullName evidence="1">Uncharacterized protein</fullName>
    </submittedName>
</protein>
<keyword evidence="2" id="KW-1185">Reference proteome</keyword>
<gene>
    <name evidence="1" type="ORF">G5B17_01885</name>
</gene>
<organism evidence="1 2">
    <name type="scientific">Blautia faecis</name>
    <dbReference type="NCBI Taxonomy" id="871665"/>
    <lineage>
        <taxon>Bacteria</taxon>
        <taxon>Bacillati</taxon>
        <taxon>Bacillota</taxon>
        <taxon>Clostridia</taxon>
        <taxon>Lachnospirales</taxon>
        <taxon>Lachnospiraceae</taxon>
        <taxon>Blautia</taxon>
    </lineage>
</organism>
<evidence type="ECO:0000313" key="1">
    <source>
        <dbReference type="EMBL" id="NSG84213.1"/>
    </source>
</evidence>
<dbReference type="Proteomes" id="UP001644719">
    <property type="component" value="Unassembled WGS sequence"/>
</dbReference>